<name>A0A9D1KP38_9ACTN</name>
<accession>A0A9D1KP38</accession>
<gene>
    <name evidence="1" type="ORF">IAA98_16335</name>
</gene>
<evidence type="ECO:0000313" key="1">
    <source>
        <dbReference type="EMBL" id="HIT77146.1"/>
    </source>
</evidence>
<dbReference type="AlphaFoldDB" id="A0A9D1KP38"/>
<dbReference type="Proteomes" id="UP000886842">
    <property type="component" value="Unassembled WGS sequence"/>
</dbReference>
<sequence>MSERELTEVAAIIDQTGSLAPETEVVARYQAGALTPGILTFFLPHMWRYREGDSPVPMEVWRAMFLSAEYTEDMVVRTRPTKTVRAYRGATEENREGISWTLDVRQAKYFAAERQAPGVVSAQVWVTNIPPHCMLARYTDGWEQEITADVRRLTIHPLEDEGLLPKPRWWWRWWPPRGQRSGGS</sequence>
<proteinExistence type="predicted"/>
<organism evidence="1 2">
    <name type="scientific">Candidatus Avipropionibacterium avicola</name>
    <dbReference type="NCBI Taxonomy" id="2840701"/>
    <lineage>
        <taxon>Bacteria</taxon>
        <taxon>Bacillati</taxon>
        <taxon>Actinomycetota</taxon>
        <taxon>Actinomycetes</taxon>
        <taxon>Propionibacteriales</taxon>
        <taxon>Propionibacteriaceae</taxon>
        <taxon>Propionibacteriaceae incertae sedis</taxon>
        <taxon>Candidatus Avipropionibacterium</taxon>
    </lineage>
</organism>
<evidence type="ECO:0000313" key="2">
    <source>
        <dbReference type="Proteomes" id="UP000886842"/>
    </source>
</evidence>
<reference evidence="1" key="2">
    <citation type="journal article" date="2021" name="PeerJ">
        <title>Extensive microbial diversity within the chicken gut microbiome revealed by metagenomics and culture.</title>
        <authorList>
            <person name="Gilroy R."/>
            <person name="Ravi A."/>
            <person name="Getino M."/>
            <person name="Pursley I."/>
            <person name="Horton D.L."/>
            <person name="Alikhan N.F."/>
            <person name="Baker D."/>
            <person name="Gharbi K."/>
            <person name="Hall N."/>
            <person name="Watson M."/>
            <person name="Adriaenssens E.M."/>
            <person name="Foster-Nyarko E."/>
            <person name="Jarju S."/>
            <person name="Secka A."/>
            <person name="Antonio M."/>
            <person name="Oren A."/>
            <person name="Chaudhuri R.R."/>
            <person name="La Ragione R."/>
            <person name="Hildebrand F."/>
            <person name="Pallen M.J."/>
        </authorList>
    </citation>
    <scope>NUCLEOTIDE SEQUENCE</scope>
    <source>
        <strain evidence="1">ChiGjej1B1-24693</strain>
    </source>
</reference>
<comment type="caution">
    <text evidence="1">The sequence shown here is derived from an EMBL/GenBank/DDBJ whole genome shotgun (WGS) entry which is preliminary data.</text>
</comment>
<reference evidence="1" key="1">
    <citation type="submission" date="2020-10" db="EMBL/GenBank/DDBJ databases">
        <authorList>
            <person name="Gilroy R."/>
        </authorList>
    </citation>
    <scope>NUCLEOTIDE SEQUENCE</scope>
    <source>
        <strain evidence="1">ChiGjej1B1-24693</strain>
    </source>
</reference>
<dbReference type="EMBL" id="DVLP01000467">
    <property type="protein sequence ID" value="HIT77146.1"/>
    <property type="molecule type" value="Genomic_DNA"/>
</dbReference>
<protein>
    <submittedName>
        <fullName evidence="1">Uncharacterized protein</fullName>
    </submittedName>
</protein>